<evidence type="ECO:0000313" key="5">
    <source>
        <dbReference type="EMBL" id="KAF2636001.1"/>
    </source>
</evidence>
<keyword evidence="2" id="KW-0560">Oxidoreductase</keyword>
<evidence type="ECO:0000256" key="4">
    <source>
        <dbReference type="SAM" id="Phobius"/>
    </source>
</evidence>
<dbReference type="OrthoDB" id="3687641at2759"/>
<keyword evidence="6" id="KW-1185">Reference proteome</keyword>
<dbReference type="PANTHER" id="PTHR33365:SF11">
    <property type="entry name" value="TAT PATHWAY SIGNAL SEQUENCE"/>
    <property type="match status" value="1"/>
</dbReference>
<feature type="transmembrane region" description="Helical" evidence="4">
    <location>
        <begin position="7"/>
        <end position="25"/>
    </location>
</feature>
<dbReference type="EMBL" id="MU006801">
    <property type="protein sequence ID" value="KAF2636001.1"/>
    <property type="molecule type" value="Genomic_DNA"/>
</dbReference>
<gene>
    <name evidence="5" type="ORF">P280DRAFT_553343</name>
</gene>
<evidence type="ECO:0000256" key="3">
    <source>
        <dbReference type="ARBA" id="ARBA00035112"/>
    </source>
</evidence>
<dbReference type="GO" id="GO:0016491">
    <property type="term" value="F:oxidoreductase activity"/>
    <property type="evidence" value="ECO:0007669"/>
    <property type="project" value="UniProtKB-KW"/>
</dbReference>
<dbReference type="AlphaFoldDB" id="A0A6A6RN47"/>
<comment type="pathway">
    <text evidence="1">Mycotoxin biosynthesis.</text>
</comment>
<accession>A0A6A6RN47</accession>
<evidence type="ECO:0000256" key="1">
    <source>
        <dbReference type="ARBA" id="ARBA00004685"/>
    </source>
</evidence>
<organism evidence="5 6">
    <name type="scientific">Massarina eburnea CBS 473.64</name>
    <dbReference type="NCBI Taxonomy" id="1395130"/>
    <lineage>
        <taxon>Eukaryota</taxon>
        <taxon>Fungi</taxon>
        <taxon>Dikarya</taxon>
        <taxon>Ascomycota</taxon>
        <taxon>Pezizomycotina</taxon>
        <taxon>Dothideomycetes</taxon>
        <taxon>Pleosporomycetidae</taxon>
        <taxon>Pleosporales</taxon>
        <taxon>Massarineae</taxon>
        <taxon>Massarinaceae</taxon>
        <taxon>Massarina</taxon>
    </lineage>
</organism>
<protein>
    <submittedName>
        <fullName evidence="5">Uncharacterized protein</fullName>
    </submittedName>
</protein>
<dbReference type="GO" id="GO:0043386">
    <property type="term" value="P:mycotoxin biosynthetic process"/>
    <property type="evidence" value="ECO:0007669"/>
    <property type="project" value="InterPro"/>
</dbReference>
<dbReference type="Proteomes" id="UP000799753">
    <property type="component" value="Unassembled WGS sequence"/>
</dbReference>
<reference evidence="5" key="1">
    <citation type="journal article" date="2020" name="Stud. Mycol.">
        <title>101 Dothideomycetes genomes: a test case for predicting lifestyles and emergence of pathogens.</title>
        <authorList>
            <person name="Haridas S."/>
            <person name="Albert R."/>
            <person name="Binder M."/>
            <person name="Bloem J."/>
            <person name="Labutti K."/>
            <person name="Salamov A."/>
            <person name="Andreopoulos B."/>
            <person name="Baker S."/>
            <person name="Barry K."/>
            <person name="Bills G."/>
            <person name="Bluhm B."/>
            <person name="Cannon C."/>
            <person name="Castanera R."/>
            <person name="Culley D."/>
            <person name="Daum C."/>
            <person name="Ezra D."/>
            <person name="Gonzalez J."/>
            <person name="Henrissat B."/>
            <person name="Kuo A."/>
            <person name="Liang C."/>
            <person name="Lipzen A."/>
            <person name="Lutzoni F."/>
            <person name="Magnuson J."/>
            <person name="Mondo S."/>
            <person name="Nolan M."/>
            <person name="Ohm R."/>
            <person name="Pangilinan J."/>
            <person name="Park H.-J."/>
            <person name="Ramirez L."/>
            <person name="Alfaro M."/>
            <person name="Sun H."/>
            <person name="Tritt A."/>
            <person name="Yoshinaga Y."/>
            <person name="Zwiers L.-H."/>
            <person name="Turgeon B."/>
            <person name="Goodwin S."/>
            <person name="Spatafora J."/>
            <person name="Crous P."/>
            <person name="Grigoriev I."/>
        </authorList>
    </citation>
    <scope>NUCLEOTIDE SEQUENCE</scope>
    <source>
        <strain evidence="5">CBS 473.64</strain>
    </source>
</reference>
<dbReference type="Pfam" id="PF11807">
    <property type="entry name" value="UstYa"/>
    <property type="match status" value="1"/>
</dbReference>
<keyword evidence="4" id="KW-0472">Membrane</keyword>
<evidence type="ECO:0000313" key="6">
    <source>
        <dbReference type="Proteomes" id="UP000799753"/>
    </source>
</evidence>
<proteinExistence type="inferred from homology"/>
<evidence type="ECO:0000256" key="2">
    <source>
        <dbReference type="ARBA" id="ARBA00023002"/>
    </source>
</evidence>
<keyword evidence="4" id="KW-1133">Transmembrane helix</keyword>
<comment type="similarity">
    <text evidence="3">Belongs to the ustYa family.</text>
</comment>
<dbReference type="InterPro" id="IPR021765">
    <property type="entry name" value="UstYa-like"/>
</dbReference>
<name>A0A6A6RN47_9PLEO</name>
<sequence length="223" mass="25265">MRQTPFCIFAIIGTIFSLATILYLFPIPKPSFSHLMCHCSAPSTLTPPPRIRTTFQSITALEDLSEEADTNWASLATPKGGFLRVQYNESYVQLWGISMFHQLHCLEMIRMTLQKEMGIKAKGNHHHGGGKGAEHEDDPEHITHCFSYLAQALQCAGDSTIEKPWEAHSRQGYIKVDGVDGLDIVHQCKNTDHMWKAARKSEEKAVETWEWKEGDEIENVFGY</sequence>
<keyword evidence="4" id="KW-0812">Transmembrane</keyword>
<dbReference type="PANTHER" id="PTHR33365">
    <property type="entry name" value="YALI0B05434P"/>
    <property type="match status" value="1"/>
</dbReference>